<dbReference type="Proteomes" id="UP000716291">
    <property type="component" value="Unassembled WGS sequence"/>
</dbReference>
<accession>A0A9P6WYE9</accession>
<name>A0A9P6WYE9_RHIOR</name>
<comment type="caution">
    <text evidence="2">The sequence shown here is derived from an EMBL/GenBank/DDBJ whole genome shotgun (WGS) entry which is preliminary data.</text>
</comment>
<dbReference type="InterPro" id="IPR029071">
    <property type="entry name" value="Ubiquitin-like_domsf"/>
</dbReference>
<dbReference type="AlphaFoldDB" id="A0A9P6WYE9"/>
<keyword evidence="3" id="KW-1185">Reference proteome</keyword>
<reference evidence="2" key="1">
    <citation type="journal article" date="2020" name="Microb. Genom.">
        <title>Genetic diversity of clinical and environmental Mucorales isolates obtained from an investigation of mucormycosis cases among solid organ transplant recipients.</title>
        <authorList>
            <person name="Nguyen M.H."/>
            <person name="Kaul D."/>
            <person name="Muto C."/>
            <person name="Cheng S.J."/>
            <person name="Richter R.A."/>
            <person name="Bruno V.M."/>
            <person name="Liu G."/>
            <person name="Beyhan S."/>
            <person name="Sundermann A.J."/>
            <person name="Mounaud S."/>
            <person name="Pasculle A.W."/>
            <person name="Nierman W.C."/>
            <person name="Driscoll E."/>
            <person name="Cumbie R."/>
            <person name="Clancy C.J."/>
            <person name="Dupont C.L."/>
        </authorList>
    </citation>
    <scope>NUCLEOTIDE SEQUENCE</scope>
    <source>
        <strain evidence="2">GL11</strain>
    </source>
</reference>
<feature type="region of interest" description="Disordered" evidence="1">
    <location>
        <begin position="1"/>
        <end position="20"/>
    </location>
</feature>
<protein>
    <recommendedName>
        <fullName evidence="4">DSC E3 ubiquitin ligase complex subunit 3 ubiquitin-like domain-containing protein</fullName>
    </recommendedName>
</protein>
<dbReference type="SUPFAM" id="SSF54236">
    <property type="entry name" value="Ubiquitin-like"/>
    <property type="match status" value="1"/>
</dbReference>
<feature type="region of interest" description="Disordered" evidence="1">
    <location>
        <begin position="27"/>
        <end position="75"/>
    </location>
</feature>
<evidence type="ECO:0000313" key="2">
    <source>
        <dbReference type="EMBL" id="KAG1301429.1"/>
    </source>
</evidence>
<gene>
    <name evidence="2" type="ORF">G6F64_011810</name>
</gene>
<proteinExistence type="predicted"/>
<organism evidence="2 3">
    <name type="scientific">Rhizopus oryzae</name>
    <name type="common">Mucormycosis agent</name>
    <name type="synonym">Rhizopus arrhizus var. delemar</name>
    <dbReference type="NCBI Taxonomy" id="64495"/>
    <lineage>
        <taxon>Eukaryota</taxon>
        <taxon>Fungi</taxon>
        <taxon>Fungi incertae sedis</taxon>
        <taxon>Mucoromycota</taxon>
        <taxon>Mucoromycotina</taxon>
        <taxon>Mucoromycetes</taxon>
        <taxon>Mucorales</taxon>
        <taxon>Mucorineae</taxon>
        <taxon>Rhizopodaceae</taxon>
        <taxon>Rhizopus</taxon>
    </lineage>
</organism>
<sequence length="164" mass="17891">MGCCNSIPHREENTRSTINNNVIREQSTIGDANIKKPEAAVTSSLNSTDNAEKKEPYGSPQPLPSLPPSSGNPYPILVRLSSDGQDITIQLPTEPPYLSVAALKQQLLLYTTANNIKLIYLGRILSDQYLIAPTGSPITPKNHKTTIIQIQKECVLQAMISKVP</sequence>
<dbReference type="OrthoDB" id="2378192at2759"/>
<evidence type="ECO:0000313" key="3">
    <source>
        <dbReference type="Proteomes" id="UP000716291"/>
    </source>
</evidence>
<evidence type="ECO:0000256" key="1">
    <source>
        <dbReference type="SAM" id="MobiDB-lite"/>
    </source>
</evidence>
<evidence type="ECO:0008006" key="4">
    <source>
        <dbReference type="Google" id="ProtNLM"/>
    </source>
</evidence>
<dbReference type="CDD" id="cd17039">
    <property type="entry name" value="Ubl_ubiquitin_like"/>
    <property type="match status" value="1"/>
</dbReference>
<dbReference type="EMBL" id="JAANQT010003097">
    <property type="protein sequence ID" value="KAG1301429.1"/>
    <property type="molecule type" value="Genomic_DNA"/>
</dbReference>